<dbReference type="PROSITE" id="PS51186">
    <property type="entry name" value="GNAT"/>
    <property type="match status" value="1"/>
</dbReference>
<dbReference type="PANTHER" id="PTHR43451:SF1">
    <property type="entry name" value="ACETYLTRANSFERASE"/>
    <property type="match status" value="1"/>
</dbReference>
<dbReference type="CDD" id="cd04301">
    <property type="entry name" value="NAT_SF"/>
    <property type="match status" value="1"/>
</dbReference>
<name>A0A6N9Z4J2_9BIFI</name>
<reference evidence="2 3" key="1">
    <citation type="submission" date="2019-10" db="EMBL/GenBank/DDBJ databases">
        <title>Bifidobacterium from non-human primates.</title>
        <authorList>
            <person name="Modesto M."/>
        </authorList>
    </citation>
    <scope>NUCLEOTIDE SEQUENCE [LARGE SCALE GENOMIC DNA]</scope>
    <source>
        <strain evidence="2 3">TRE17</strain>
    </source>
</reference>
<protein>
    <submittedName>
        <fullName evidence="2">GNAT family N-acetyltransferase</fullName>
    </submittedName>
</protein>
<dbReference type="Gene3D" id="3.40.630.30">
    <property type="match status" value="1"/>
</dbReference>
<evidence type="ECO:0000313" key="2">
    <source>
        <dbReference type="EMBL" id="NEG89350.1"/>
    </source>
</evidence>
<dbReference type="SUPFAM" id="SSF55729">
    <property type="entry name" value="Acyl-CoA N-acyltransferases (Nat)"/>
    <property type="match status" value="1"/>
</dbReference>
<keyword evidence="2" id="KW-0808">Transferase</keyword>
<dbReference type="InterPro" id="IPR016181">
    <property type="entry name" value="Acyl_CoA_acyltransferase"/>
</dbReference>
<dbReference type="RefSeq" id="WP_163230546.1">
    <property type="nucleotide sequence ID" value="NZ_WHZW01000008.1"/>
</dbReference>
<dbReference type="AlphaFoldDB" id="A0A6N9Z4J2"/>
<accession>A0A6N9Z4J2</accession>
<sequence>MESPVSLRIRSYRSDDAAATMDVFRRSVTGIASHDYDDEQIRVWAGNTGTPTQWDMRRSAVHTWVAETTGCDPAVVGFIDIDDTGYIDMLFVDPSAARRGVASQLLDHAERYSAANDIARLSVHASVTARPFFRRHGFRTVETRRPQIGNVVFVNYLMIKPMPV</sequence>
<dbReference type="Pfam" id="PF13673">
    <property type="entry name" value="Acetyltransf_10"/>
    <property type="match status" value="1"/>
</dbReference>
<organism evidence="2 3">
    <name type="scientific">Bifidobacterium aerophilum</name>
    <dbReference type="NCBI Taxonomy" id="1798155"/>
    <lineage>
        <taxon>Bacteria</taxon>
        <taxon>Bacillati</taxon>
        <taxon>Actinomycetota</taxon>
        <taxon>Actinomycetes</taxon>
        <taxon>Bifidobacteriales</taxon>
        <taxon>Bifidobacteriaceae</taxon>
        <taxon>Bifidobacterium</taxon>
    </lineage>
</organism>
<evidence type="ECO:0000313" key="3">
    <source>
        <dbReference type="Proteomes" id="UP000469194"/>
    </source>
</evidence>
<comment type="caution">
    <text evidence="2">The sequence shown here is derived from an EMBL/GenBank/DDBJ whole genome shotgun (WGS) entry which is preliminary data.</text>
</comment>
<dbReference type="InterPro" id="IPR000182">
    <property type="entry name" value="GNAT_dom"/>
</dbReference>
<dbReference type="PANTHER" id="PTHR43451">
    <property type="entry name" value="ACETYLTRANSFERASE (GNAT) FAMILY PROTEIN"/>
    <property type="match status" value="1"/>
</dbReference>
<dbReference type="GO" id="GO:0016747">
    <property type="term" value="F:acyltransferase activity, transferring groups other than amino-acyl groups"/>
    <property type="evidence" value="ECO:0007669"/>
    <property type="project" value="InterPro"/>
</dbReference>
<gene>
    <name evidence="2" type="ORF">GFD25_04960</name>
</gene>
<dbReference type="EMBL" id="WHZW01000008">
    <property type="protein sequence ID" value="NEG89350.1"/>
    <property type="molecule type" value="Genomic_DNA"/>
</dbReference>
<proteinExistence type="predicted"/>
<evidence type="ECO:0000259" key="1">
    <source>
        <dbReference type="PROSITE" id="PS51186"/>
    </source>
</evidence>
<dbReference type="InterPro" id="IPR052564">
    <property type="entry name" value="N-acetyltrans/Recomb-assoc"/>
</dbReference>
<dbReference type="Proteomes" id="UP000469194">
    <property type="component" value="Unassembled WGS sequence"/>
</dbReference>
<keyword evidence="3" id="KW-1185">Reference proteome</keyword>
<feature type="domain" description="N-acetyltransferase" evidence="1">
    <location>
        <begin position="7"/>
        <end position="163"/>
    </location>
</feature>